<proteinExistence type="predicted"/>
<dbReference type="eggNOG" id="ENOG502S47R">
    <property type="taxonomic scope" value="Eukaryota"/>
</dbReference>
<dbReference type="AlphaFoldDB" id="A0A1I7TYY8"/>
<organism evidence="3 4">
    <name type="scientific">Caenorhabditis tropicalis</name>
    <dbReference type="NCBI Taxonomy" id="1561998"/>
    <lineage>
        <taxon>Eukaryota</taxon>
        <taxon>Metazoa</taxon>
        <taxon>Ecdysozoa</taxon>
        <taxon>Nematoda</taxon>
        <taxon>Chromadorea</taxon>
        <taxon>Rhabditida</taxon>
        <taxon>Rhabditina</taxon>
        <taxon>Rhabditomorpha</taxon>
        <taxon>Rhabditoidea</taxon>
        <taxon>Rhabditidae</taxon>
        <taxon>Peloderinae</taxon>
        <taxon>Caenorhabditis</taxon>
    </lineage>
</organism>
<feature type="signal peptide" evidence="2">
    <location>
        <begin position="1"/>
        <end position="20"/>
    </location>
</feature>
<feature type="compositionally biased region" description="Low complexity" evidence="1">
    <location>
        <begin position="280"/>
        <end position="331"/>
    </location>
</feature>
<name>A0A1I7TYY8_9PELO</name>
<evidence type="ECO:0000256" key="2">
    <source>
        <dbReference type="SAM" id="SignalP"/>
    </source>
</evidence>
<dbReference type="Proteomes" id="UP000095282">
    <property type="component" value="Unplaced"/>
</dbReference>
<sequence>MPLFLRQSICLFILFGVANGVITYTFSFKENNMNSLLQVYYLNVQIDITFSEEGYAIFTTSVLNVSPLHFSMFVNGRNCGIISLLCKFQIQPNEALNIIMYKIDMQSHLISFLYHGGTESPDIFINGCSETMSFGSCAYGSQYSMDTRGNSYADSICVCRSVFSSCLLVSNDTCISNRPFWNYNSSIISTTQEPLTTSRLPTSSAFTESNTSASKNKTPSSIVVKTSTLKMSTVTTSVVTTVSTKVTTGTHSSKTERTTKLFETSSKPTVTKLSTTTRLVTTTATSSEQKTTKVLPSTSTTTTVTNSTNPMSSTDPSSTTTPPETTTTPDMFVPTLKNLSDSGVGPNNVSTVLNETLVYSKIGAELNATQVMEISTILVNSAHVPGLTAEVRSF</sequence>
<evidence type="ECO:0000313" key="3">
    <source>
        <dbReference type="Proteomes" id="UP000095282"/>
    </source>
</evidence>
<keyword evidence="2" id="KW-0732">Signal</keyword>
<protein>
    <submittedName>
        <fullName evidence="4">CUB domain-containing protein</fullName>
    </submittedName>
</protein>
<reference evidence="4" key="1">
    <citation type="submission" date="2016-11" db="UniProtKB">
        <authorList>
            <consortium name="WormBaseParasite"/>
        </authorList>
    </citation>
    <scope>IDENTIFICATION</scope>
</reference>
<feature type="chain" id="PRO_5009308286" evidence="2">
    <location>
        <begin position="21"/>
        <end position="394"/>
    </location>
</feature>
<dbReference type="STRING" id="1561998.A0A1I7TYY8"/>
<feature type="region of interest" description="Disordered" evidence="1">
    <location>
        <begin position="280"/>
        <end position="344"/>
    </location>
</feature>
<feature type="region of interest" description="Disordered" evidence="1">
    <location>
        <begin position="197"/>
        <end position="218"/>
    </location>
</feature>
<accession>A0A1I7TYY8</accession>
<keyword evidence="3" id="KW-1185">Reference proteome</keyword>
<evidence type="ECO:0000313" key="4">
    <source>
        <dbReference type="WBParaSite" id="Csp11.Scaffold629.g13191.t2"/>
    </source>
</evidence>
<dbReference type="WBParaSite" id="Csp11.Scaffold629.g13191.t2">
    <property type="protein sequence ID" value="Csp11.Scaffold629.g13191.t2"/>
    <property type="gene ID" value="Csp11.Scaffold629.g13191"/>
</dbReference>
<evidence type="ECO:0000256" key="1">
    <source>
        <dbReference type="SAM" id="MobiDB-lite"/>
    </source>
</evidence>